<evidence type="ECO:0000256" key="1">
    <source>
        <dbReference type="ARBA" id="ARBA00009437"/>
    </source>
</evidence>
<keyword evidence="4" id="KW-0804">Transcription</keyword>
<dbReference type="Pfam" id="PF00126">
    <property type="entry name" value="HTH_1"/>
    <property type="match status" value="1"/>
</dbReference>
<dbReference type="FunFam" id="1.10.10.10:FF:000001">
    <property type="entry name" value="LysR family transcriptional regulator"/>
    <property type="match status" value="1"/>
</dbReference>
<evidence type="ECO:0000256" key="2">
    <source>
        <dbReference type="ARBA" id="ARBA00023015"/>
    </source>
</evidence>
<proteinExistence type="inferred from homology"/>
<dbReference type="Gene3D" id="3.40.190.10">
    <property type="entry name" value="Periplasmic binding protein-like II"/>
    <property type="match status" value="1"/>
</dbReference>
<dbReference type="PRINTS" id="PR00039">
    <property type="entry name" value="HTHLYSR"/>
</dbReference>
<dbReference type="EMBL" id="FRCA01000001">
    <property type="protein sequence ID" value="SHL51959.1"/>
    <property type="molecule type" value="Genomic_DNA"/>
</dbReference>
<feature type="domain" description="HTH lysR-type" evidence="5">
    <location>
        <begin position="1"/>
        <end position="58"/>
    </location>
</feature>
<reference evidence="6 9" key="2">
    <citation type="submission" date="2019-07" db="EMBL/GenBank/DDBJ databases">
        <title>Whole genome shotgun sequence of Halomonas cupida NBRC 102219.</title>
        <authorList>
            <person name="Hosoyama A."/>
            <person name="Uohara A."/>
            <person name="Ohji S."/>
            <person name="Ichikawa N."/>
        </authorList>
    </citation>
    <scope>NUCLEOTIDE SEQUENCE [LARGE SCALE GENOMIC DNA]</scope>
    <source>
        <strain evidence="6 9">NBRC 102219</strain>
    </source>
</reference>
<dbReference type="STRING" id="44933.SAMN05660971_00819"/>
<dbReference type="GO" id="GO:0003700">
    <property type="term" value="F:DNA-binding transcription factor activity"/>
    <property type="evidence" value="ECO:0007669"/>
    <property type="project" value="InterPro"/>
</dbReference>
<dbReference type="GO" id="GO:0000976">
    <property type="term" value="F:transcription cis-regulatory region binding"/>
    <property type="evidence" value="ECO:0007669"/>
    <property type="project" value="TreeGrafter"/>
</dbReference>
<dbReference type="AlphaFoldDB" id="A0A1M7BBE5"/>
<evidence type="ECO:0000256" key="4">
    <source>
        <dbReference type="ARBA" id="ARBA00023163"/>
    </source>
</evidence>
<dbReference type="Proteomes" id="UP000184123">
    <property type="component" value="Unassembled WGS sequence"/>
</dbReference>
<evidence type="ECO:0000313" key="9">
    <source>
        <dbReference type="Proteomes" id="UP000321726"/>
    </source>
</evidence>
<dbReference type="SUPFAM" id="SSF46785">
    <property type="entry name" value="Winged helix' DNA-binding domain"/>
    <property type="match status" value="1"/>
</dbReference>
<evidence type="ECO:0000313" key="6">
    <source>
        <dbReference type="EMBL" id="GEN22082.1"/>
    </source>
</evidence>
<dbReference type="InterPro" id="IPR000847">
    <property type="entry name" value="LysR_HTH_N"/>
</dbReference>
<gene>
    <name evidence="6" type="ORF">HCU01_00310</name>
    <name evidence="7" type="ORF">SAMN05660971_00819</name>
</gene>
<dbReference type="Gene3D" id="1.10.10.10">
    <property type="entry name" value="Winged helix-like DNA-binding domain superfamily/Winged helix DNA-binding domain"/>
    <property type="match status" value="1"/>
</dbReference>
<keyword evidence="9" id="KW-1185">Reference proteome</keyword>
<dbReference type="Pfam" id="PF03466">
    <property type="entry name" value="LysR_substrate"/>
    <property type="match status" value="1"/>
</dbReference>
<dbReference type="SUPFAM" id="SSF53850">
    <property type="entry name" value="Periplasmic binding protein-like II"/>
    <property type="match status" value="1"/>
</dbReference>
<protein>
    <submittedName>
        <fullName evidence="6">LysR family transcriptional regulator</fullName>
    </submittedName>
    <submittedName>
        <fullName evidence="7">Transcriptional regulator, LysR family</fullName>
    </submittedName>
</protein>
<dbReference type="EMBL" id="BJXU01000002">
    <property type="protein sequence ID" value="GEN22082.1"/>
    <property type="molecule type" value="Genomic_DNA"/>
</dbReference>
<dbReference type="InterPro" id="IPR005119">
    <property type="entry name" value="LysR_subst-bd"/>
</dbReference>
<dbReference type="PANTHER" id="PTHR30126:SF2">
    <property type="entry name" value="HTH-TYPE TRANSCRIPTIONAL REGULATOR YJIE"/>
    <property type="match status" value="1"/>
</dbReference>
<dbReference type="OrthoDB" id="6971749at2"/>
<dbReference type="InterPro" id="IPR036388">
    <property type="entry name" value="WH-like_DNA-bd_sf"/>
</dbReference>
<evidence type="ECO:0000256" key="3">
    <source>
        <dbReference type="ARBA" id="ARBA00023125"/>
    </source>
</evidence>
<dbReference type="Proteomes" id="UP000321726">
    <property type="component" value="Unassembled WGS sequence"/>
</dbReference>
<dbReference type="RefSeq" id="WP_073433684.1">
    <property type="nucleotide sequence ID" value="NZ_BJXU01000002.1"/>
</dbReference>
<organism evidence="7 8">
    <name type="scientific">Halomonas cupida</name>
    <dbReference type="NCBI Taxonomy" id="44933"/>
    <lineage>
        <taxon>Bacteria</taxon>
        <taxon>Pseudomonadati</taxon>
        <taxon>Pseudomonadota</taxon>
        <taxon>Gammaproteobacteria</taxon>
        <taxon>Oceanospirillales</taxon>
        <taxon>Halomonadaceae</taxon>
        <taxon>Halomonas</taxon>
    </lineage>
</organism>
<name>A0A1M7BBE5_9GAMM</name>
<dbReference type="PANTHER" id="PTHR30126">
    <property type="entry name" value="HTH-TYPE TRANSCRIPTIONAL REGULATOR"/>
    <property type="match status" value="1"/>
</dbReference>
<evidence type="ECO:0000313" key="7">
    <source>
        <dbReference type="EMBL" id="SHL51959.1"/>
    </source>
</evidence>
<dbReference type="InterPro" id="IPR036390">
    <property type="entry name" value="WH_DNA-bd_sf"/>
</dbReference>
<accession>A0A1M7BBE5</accession>
<keyword evidence="2" id="KW-0805">Transcription regulation</keyword>
<sequence>MEIRWLEDFLALARTRHFSRAAEEQNVTQPTFSRRIKLLEEEMGTTLINRQTLPLSLTPAGEAFLGMCHDVTRRVGATRQRLAQMAEEQAGQLRLGAPQGLLTSFLPAWLASWENPPPLVPYLRATAWLMGDYFQALASGEIDMAICYWPLSGSPLELANDDTEYVVLGHERFIPVSLPDASGTPRFALDSGRSSKSGKTRSLPLIAYHPRGMIDAAIRAHLDRLGDCPTLTVLNESIQSGNIRELVSLGYGLGWLPERSLGGAMSSGELVAAGQPRWNVEFEIRLYRHLSTGRASVTDTWQQIREHGRSINTTMPRE</sequence>
<evidence type="ECO:0000259" key="5">
    <source>
        <dbReference type="PROSITE" id="PS50931"/>
    </source>
</evidence>
<evidence type="ECO:0000313" key="8">
    <source>
        <dbReference type="Proteomes" id="UP000184123"/>
    </source>
</evidence>
<dbReference type="PROSITE" id="PS50931">
    <property type="entry name" value="HTH_LYSR"/>
    <property type="match status" value="1"/>
</dbReference>
<reference evidence="7 8" key="1">
    <citation type="submission" date="2016-11" db="EMBL/GenBank/DDBJ databases">
        <authorList>
            <person name="Jaros S."/>
            <person name="Januszkiewicz K."/>
            <person name="Wedrychowicz H."/>
        </authorList>
    </citation>
    <scope>NUCLEOTIDE SEQUENCE [LARGE SCALE GENOMIC DNA]</scope>
    <source>
        <strain evidence="7 8">DSM 4740</strain>
    </source>
</reference>
<comment type="similarity">
    <text evidence="1">Belongs to the LysR transcriptional regulatory family.</text>
</comment>
<keyword evidence="3" id="KW-0238">DNA-binding</keyword>